<gene>
    <name evidence="13" type="ORF">BLX06_27595</name>
</gene>
<dbReference type="PANTHER" id="PTHR43469">
    <property type="entry name" value="DISULFIDE FORMATION PROTEIN-RELATED"/>
    <property type="match status" value="1"/>
</dbReference>
<organism evidence="13 14">
    <name type="scientific">Bacillus cereus</name>
    <dbReference type="NCBI Taxonomy" id="1396"/>
    <lineage>
        <taxon>Bacteria</taxon>
        <taxon>Bacillati</taxon>
        <taxon>Bacillota</taxon>
        <taxon>Bacilli</taxon>
        <taxon>Bacillales</taxon>
        <taxon>Bacillaceae</taxon>
        <taxon>Bacillus</taxon>
        <taxon>Bacillus cereus group</taxon>
    </lineage>
</organism>
<dbReference type="AlphaFoldDB" id="A0A9X6B4M3"/>
<comment type="similarity">
    <text evidence="2">Belongs to the DsbB family. BdbC subfamily.</text>
</comment>
<dbReference type="GO" id="GO:0006457">
    <property type="term" value="P:protein folding"/>
    <property type="evidence" value="ECO:0007669"/>
    <property type="project" value="InterPro"/>
</dbReference>
<evidence type="ECO:0000256" key="4">
    <source>
        <dbReference type="ARBA" id="ARBA00022692"/>
    </source>
</evidence>
<feature type="transmembrane region" description="Helical" evidence="12">
    <location>
        <begin position="40"/>
        <end position="59"/>
    </location>
</feature>
<accession>A0A9X6B4M3</accession>
<comment type="subcellular location">
    <subcellularLocation>
        <location evidence="1">Membrane</location>
        <topology evidence="1">Multi-pass membrane protein</topology>
    </subcellularLocation>
</comment>
<evidence type="ECO:0000256" key="8">
    <source>
        <dbReference type="ARBA" id="ARBA00023136"/>
    </source>
</evidence>
<dbReference type="Gene3D" id="1.20.1550.10">
    <property type="entry name" value="DsbB-like"/>
    <property type="match status" value="1"/>
</dbReference>
<keyword evidence="9" id="KW-1015">Disulfide bond</keyword>
<keyword evidence="5" id="KW-0249">Electron transport</keyword>
<keyword evidence="3" id="KW-0813">Transport</keyword>
<evidence type="ECO:0000256" key="3">
    <source>
        <dbReference type="ARBA" id="ARBA00022448"/>
    </source>
</evidence>
<name>A0A9X6B4M3_BACCE</name>
<keyword evidence="8 12" id="KW-0472">Membrane</keyword>
<dbReference type="PANTHER" id="PTHR43469:SF1">
    <property type="entry name" value="SPBETA PROPHAGE-DERIVED DISULFIDE BOND FORMATION PROTEIN B"/>
    <property type="match status" value="1"/>
</dbReference>
<keyword evidence="4 12" id="KW-0812">Transmembrane</keyword>
<comment type="caution">
    <text evidence="13">The sequence shown here is derived from an EMBL/GenBank/DDBJ whole genome shotgun (WGS) entry which is preliminary data.</text>
</comment>
<evidence type="ECO:0000256" key="9">
    <source>
        <dbReference type="ARBA" id="ARBA00023157"/>
    </source>
</evidence>
<dbReference type="RefSeq" id="WP_078187485.1">
    <property type="nucleotide sequence ID" value="NZ_MUAU01000152.1"/>
</dbReference>
<dbReference type="GO" id="GO:0016020">
    <property type="term" value="C:membrane"/>
    <property type="evidence" value="ECO:0007669"/>
    <property type="project" value="UniProtKB-SubCell"/>
</dbReference>
<keyword evidence="6 12" id="KW-1133">Transmembrane helix</keyword>
<dbReference type="InterPro" id="IPR023380">
    <property type="entry name" value="DsbB-like_sf"/>
</dbReference>
<keyword evidence="11" id="KW-0676">Redox-active center</keyword>
<evidence type="ECO:0000256" key="6">
    <source>
        <dbReference type="ARBA" id="ARBA00022989"/>
    </source>
</evidence>
<evidence type="ECO:0000313" key="14">
    <source>
        <dbReference type="Proteomes" id="UP000190641"/>
    </source>
</evidence>
<feature type="transmembrane region" description="Helical" evidence="12">
    <location>
        <begin position="108"/>
        <end position="132"/>
    </location>
</feature>
<dbReference type="EMBL" id="MUAU01000152">
    <property type="protein sequence ID" value="OOR71966.1"/>
    <property type="molecule type" value="Genomic_DNA"/>
</dbReference>
<proteinExistence type="inferred from homology"/>
<dbReference type="SUPFAM" id="SSF158442">
    <property type="entry name" value="DsbB-like"/>
    <property type="match status" value="1"/>
</dbReference>
<dbReference type="InterPro" id="IPR012187">
    <property type="entry name" value="Disulphide_bond_form_BdbC"/>
</dbReference>
<protein>
    <submittedName>
        <fullName evidence="13">Disulfide bond formation protein B</fullName>
    </submittedName>
</protein>
<keyword evidence="7" id="KW-0560">Oxidoreductase</keyword>
<evidence type="ECO:0000256" key="5">
    <source>
        <dbReference type="ARBA" id="ARBA00022982"/>
    </source>
</evidence>
<evidence type="ECO:0000256" key="12">
    <source>
        <dbReference type="SAM" id="Phobius"/>
    </source>
</evidence>
<evidence type="ECO:0000256" key="7">
    <source>
        <dbReference type="ARBA" id="ARBA00023002"/>
    </source>
</evidence>
<feature type="transmembrane region" description="Helical" evidence="12">
    <location>
        <begin position="12"/>
        <end position="34"/>
    </location>
</feature>
<evidence type="ECO:0000256" key="1">
    <source>
        <dbReference type="ARBA" id="ARBA00004141"/>
    </source>
</evidence>
<evidence type="ECO:0000256" key="2">
    <source>
        <dbReference type="ARBA" id="ARBA00007602"/>
    </source>
</evidence>
<keyword evidence="10" id="KW-0143">Chaperone</keyword>
<evidence type="ECO:0000256" key="11">
    <source>
        <dbReference type="ARBA" id="ARBA00023284"/>
    </source>
</evidence>
<reference evidence="13 14" key="1">
    <citation type="submission" date="2017-01" db="EMBL/GenBank/DDBJ databases">
        <title>Bacillus cereus isolates.</title>
        <authorList>
            <person name="Beno S.M."/>
        </authorList>
    </citation>
    <scope>NUCLEOTIDE SEQUENCE [LARGE SCALE GENOMIC DNA]</scope>
    <source>
        <strain evidence="13 14">FSL K6-1030</strain>
    </source>
</reference>
<dbReference type="PIRSF" id="PIRSF036659">
    <property type="entry name" value="BdbC"/>
    <property type="match status" value="1"/>
</dbReference>
<dbReference type="InterPro" id="IPR003752">
    <property type="entry name" value="DiS_bond_form_DsbB/BdbC"/>
</dbReference>
<dbReference type="GO" id="GO:0015035">
    <property type="term" value="F:protein-disulfide reductase activity"/>
    <property type="evidence" value="ECO:0007669"/>
    <property type="project" value="InterPro"/>
</dbReference>
<evidence type="ECO:0000313" key="13">
    <source>
        <dbReference type="EMBL" id="OOR71966.1"/>
    </source>
</evidence>
<feature type="transmembrane region" description="Helical" evidence="12">
    <location>
        <begin position="66"/>
        <end position="84"/>
    </location>
</feature>
<dbReference type="Pfam" id="PF02600">
    <property type="entry name" value="DsbB"/>
    <property type="match status" value="1"/>
</dbReference>
<dbReference type="Proteomes" id="UP000190641">
    <property type="component" value="Unassembled WGS sequence"/>
</dbReference>
<evidence type="ECO:0000256" key="10">
    <source>
        <dbReference type="ARBA" id="ARBA00023186"/>
    </source>
</evidence>
<sequence>MKRLSLKQFSIISLLISTLATLGSLYFSGILKLVPCDLCWYQRILMYPLPLIIIISLIIKDANSKYYLRILSFFGLLISSYQYIIQSLHTKSTFCDITSDCTTIQIEYFGFITLPFMSILSFLLIFLCSFWIEKK</sequence>